<name>A0ABQ3JUG8_9DEIO</name>
<protein>
    <recommendedName>
        <fullName evidence="5">ADP-ribosylglycohydrolase family protein</fullName>
    </recommendedName>
</protein>
<proteinExistence type="inferred from homology"/>
<dbReference type="InterPro" id="IPR036705">
    <property type="entry name" value="Ribosyl_crysJ1_sf"/>
</dbReference>
<evidence type="ECO:0000256" key="2">
    <source>
        <dbReference type="ARBA" id="ARBA00022801"/>
    </source>
</evidence>
<dbReference type="InterPro" id="IPR050792">
    <property type="entry name" value="ADP-ribosylglycohydrolase"/>
</dbReference>
<dbReference type="Proteomes" id="UP000619376">
    <property type="component" value="Unassembled WGS sequence"/>
</dbReference>
<reference evidence="4" key="1">
    <citation type="journal article" date="2019" name="Int. J. Syst. Evol. Microbiol.">
        <title>The Global Catalogue of Microorganisms (GCM) 10K type strain sequencing project: providing services to taxonomists for standard genome sequencing and annotation.</title>
        <authorList>
            <consortium name="The Broad Institute Genomics Platform"/>
            <consortium name="The Broad Institute Genome Sequencing Center for Infectious Disease"/>
            <person name="Wu L."/>
            <person name="Ma J."/>
        </authorList>
    </citation>
    <scope>NUCLEOTIDE SEQUENCE [LARGE SCALE GENOMIC DNA]</scope>
    <source>
        <strain evidence="4">CGMCC 1.18437</strain>
    </source>
</reference>
<evidence type="ECO:0000256" key="1">
    <source>
        <dbReference type="ARBA" id="ARBA00010702"/>
    </source>
</evidence>
<dbReference type="PANTHER" id="PTHR16222">
    <property type="entry name" value="ADP-RIBOSYLGLYCOHYDROLASE"/>
    <property type="match status" value="1"/>
</dbReference>
<dbReference type="Pfam" id="PF03747">
    <property type="entry name" value="ADP_ribosyl_GH"/>
    <property type="match status" value="1"/>
</dbReference>
<accession>A0ABQ3JUG8</accession>
<comment type="caution">
    <text evidence="3">The sequence shown here is derived from an EMBL/GenBank/DDBJ whole genome shotgun (WGS) entry which is preliminary data.</text>
</comment>
<dbReference type="SUPFAM" id="SSF101478">
    <property type="entry name" value="ADP-ribosylglycohydrolase"/>
    <property type="match status" value="1"/>
</dbReference>
<keyword evidence="4" id="KW-1185">Reference proteome</keyword>
<dbReference type="InterPro" id="IPR005502">
    <property type="entry name" value="Ribosyl_crysJ1"/>
</dbReference>
<dbReference type="EMBL" id="BNAJ01000012">
    <property type="protein sequence ID" value="GHF58532.1"/>
    <property type="molecule type" value="Genomic_DNA"/>
</dbReference>
<evidence type="ECO:0000313" key="4">
    <source>
        <dbReference type="Proteomes" id="UP000619376"/>
    </source>
</evidence>
<organism evidence="3 4">
    <name type="scientific">Deinococcus metalli</name>
    <dbReference type="NCBI Taxonomy" id="1141878"/>
    <lineage>
        <taxon>Bacteria</taxon>
        <taxon>Thermotogati</taxon>
        <taxon>Deinococcota</taxon>
        <taxon>Deinococci</taxon>
        <taxon>Deinococcales</taxon>
        <taxon>Deinococcaceae</taxon>
        <taxon>Deinococcus</taxon>
    </lineage>
</organism>
<gene>
    <name evidence="3" type="ORF">GCM10017781_38520</name>
</gene>
<comment type="similarity">
    <text evidence="1">Belongs to the ADP-ribosylglycohydrolase family.</text>
</comment>
<sequence length="153" mass="16318">MHHHEEAYVGALAVIYAIQAVVTRPLGWDVLGIGEKLPDSRVRDQLRSLTTQQDMSIEQAAERFGSSGFVGESVPLAVFAAAQEARLGFQGVMEAIMRAGGDTDTVGSMAGQLMGAAIGSSALPEALVSRLPHWEMLSVADRFASWAASLSRF</sequence>
<dbReference type="PANTHER" id="PTHR16222:SF24">
    <property type="entry name" value="ADP-RIBOSYLHYDROLASE ARH3"/>
    <property type="match status" value="1"/>
</dbReference>
<dbReference type="Gene3D" id="1.10.4080.10">
    <property type="entry name" value="ADP-ribosylation/Crystallin J1"/>
    <property type="match status" value="1"/>
</dbReference>
<evidence type="ECO:0008006" key="5">
    <source>
        <dbReference type="Google" id="ProtNLM"/>
    </source>
</evidence>
<evidence type="ECO:0000313" key="3">
    <source>
        <dbReference type="EMBL" id="GHF58532.1"/>
    </source>
</evidence>
<keyword evidence="2" id="KW-0378">Hydrolase</keyword>